<evidence type="ECO:0000313" key="1">
    <source>
        <dbReference type="EMBL" id="VVN68906.1"/>
    </source>
</evidence>
<dbReference type="AlphaFoldDB" id="A0A5E6ZR92"/>
<dbReference type="Proteomes" id="UP000379480">
    <property type="component" value="Unassembled WGS sequence"/>
</dbReference>
<name>A0A5E6ZR92_PSEFL</name>
<reference evidence="1 2" key="1">
    <citation type="submission" date="2019-09" db="EMBL/GenBank/DDBJ databases">
        <authorList>
            <person name="Chandra G."/>
            <person name="Truman W A."/>
        </authorList>
    </citation>
    <scope>NUCLEOTIDE SEQUENCE [LARGE SCALE GENOMIC DNA]</scope>
    <source>
        <strain evidence="1">PS723</strain>
    </source>
</reference>
<protein>
    <recommendedName>
        <fullName evidence="3">GYD domain-containing protein</fullName>
    </recommendedName>
</protein>
<evidence type="ECO:0000313" key="2">
    <source>
        <dbReference type="Proteomes" id="UP000379480"/>
    </source>
</evidence>
<gene>
    <name evidence="1" type="ORF">PS723_00279</name>
</gene>
<dbReference type="EMBL" id="CABVHY010000001">
    <property type="protein sequence ID" value="VVN68906.1"/>
    <property type="molecule type" value="Genomic_DNA"/>
</dbReference>
<organism evidence="1 2">
    <name type="scientific">Pseudomonas fluorescens</name>
    <dbReference type="NCBI Taxonomy" id="294"/>
    <lineage>
        <taxon>Bacteria</taxon>
        <taxon>Pseudomonadati</taxon>
        <taxon>Pseudomonadota</taxon>
        <taxon>Gammaproteobacteria</taxon>
        <taxon>Pseudomonadales</taxon>
        <taxon>Pseudomonadaceae</taxon>
        <taxon>Pseudomonas</taxon>
    </lineage>
</organism>
<dbReference type="OrthoDB" id="5243930at2"/>
<sequence length="99" mass="11386">MPLFISLMRMTHKGLTELKDSPERGRISKERVERLGGRSLGLFATMGPYDFVQIFEMPSEILMMEYLLTARQDGHVEPLILRAFDTTEWGSIVDNIPRT</sequence>
<dbReference type="Pfam" id="PF08734">
    <property type="entry name" value="GYD"/>
    <property type="match status" value="1"/>
</dbReference>
<evidence type="ECO:0008006" key="3">
    <source>
        <dbReference type="Google" id="ProtNLM"/>
    </source>
</evidence>
<accession>A0A5E6ZR92</accession>
<proteinExistence type="predicted"/>
<dbReference type="InterPro" id="IPR014845">
    <property type="entry name" value="GYD/TTHA1554"/>
</dbReference>
<dbReference type="RefSeq" id="WP_150801903.1">
    <property type="nucleotide sequence ID" value="NZ_CABVHY010000001.1"/>
</dbReference>